<evidence type="ECO:0000313" key="5">
    <source>
        <dbReference type="EMBL" id="CAI9121090.1"/>
    </source>
</evidence>
<feature type="compositionally biased region" description="Polar residues" evidence="3">
    <location>
        <begin position="241"/>
        <end position="256"/>
    </location>
</feature>
<dbReference type="SUPFAM" id="SSF55120">
    <property type="entry name" value="Pseudouridine synthase"/>
    <property type="match status" value="1"/>
</dbReference>
<dbReference type="InterPro" id="IPR020103">
    <property type="entry name" value="PsdUridine_synth_cat_dom_sf"/>
</dbReference>
<dbReference type="PANTHER" id="PTHR21600:SF44">
    <property type="entry name" value="RIBOSOMAL LARGE SUBUNIT PSEUDOURIDINE SYNTHASE D"/>
    <property type="match status" value="1"/>
</dbReference>
<dbReference type="AlphaFoldDB" id="A0AA35UWS2"/>
<dbReference type="CDD" id="cd02869">
    <property type="entry name" value="PseudoU_synth_RluA_like"/>
    <property type="match status" value="1"/>
</dbReference>
<organism evidence="5 6">
    <name type="scientific">Brytella acorum</name>
    <dbReference type="NCBI Taxonomy" id="2959299"/>
    <lineage>
        <taxon>Bacteria</taxon>
        <taxon>Pseudomonadati</taxon>
        <taxon>Pseudomonadota</taxon>
        <taxon>Alphaproteobacteria</taxon>
        <taxon>Acetobacterales</taxon>
        <taxon>Acetobacteraceae</taxon>
        <taxon>Brytella</taxon>
    </lineage>
</organism>
<keyword evidence="2" id="KW-0413">Isomerase</keyword>
<evidence type="ECO:0000259" key="4">
    <source>
        <dbReference type="Pfam" id="PF00849"/>
    </source>
</evidence>
<evidence type="ECO:0000313" key="6">
    <source>
        <dbReference type="Proteomes" id="UP001176960"/>
    </source>
</evidence>
<feature type="region of interest" description="Disordered" evidence="3">
    <location>
        <begin position="236"/>
        <end position="256"/>
    </location>
</feature>
<reference evidence="5" key="1">
    <citation type="submission" date="2023-03" db="EMBL/GenBank/DDBJ databases">
        <authorList>
            <person name="Cleenwerck I."/>
        </authorList>
    </citation>
    <scope>NUCLEOTIDE SEQUENCE</scope>
    <source>
        <strain evidence="5">LMG 32879</strain>
    </source>
</reference>
<dbReference type="PROSITE" id="PS50096">
    <property type="entry name" value="IQ"/>
    <property type="match status" value="1"/>
</dbReference>
<accession>A0AA35UWS2</accession>
<dbReference type="Gene3D" id="3.30.2350.10">
    <property type="entry name" value="Pseudouridine synthase"/>
    <property type="match status" value="1"/>
</dbReference>
<dbReference type="GO" id="GO:0003723">
    <property type="term" value="F:RNA binding"/>
    <property type="evidence" value="ECO:0007669"/>
    <property type="project" value="InterPro"/>
</dbReference>
<dbReference type="GO" id="GO:0000455">
    <property type="term" value="P:enzyme-directed rRNA pseudouridine synthesis"/>
    <property type="evidence" value="ECO:0007669"/>
    <property type="project" value="TreeGrafter"/>
</dbReference>
<dbReference type="PROSITE" id="PS01129">
    <property type="entry name" value="PSI_RLU"/>
    <property type="match status" value="1"/>
</dbReference>
<comment type="caution">
    <text evidence="5">The sequence shown here is derived from an EMBL/GenBank/DDBJ whole genome shotgun (WGS) entry which is preliminary data.</text>
</comment>
<dbReference type="PANTHER" id="PTHR21600">
    <property type="entry name" value="MITOCHONDRIAL RNA PSEUDOURIDINE SYNTHASE"/>
    <property type="match status" value="1"/>
</dbReference>
<gene>
    <name evidence="5" type="ORF">LMG32879_001936</name>
</gene>
<proteinExistence type="inferred from homology"/>
<dbReference type="InterPro" id="IPR006145">
    <property type="entry name" value="PsdUridine_synth_RsuA/RluA"/>
</dbReference>
<evidence type="ECO:0000256" key="3">
    <source>
        <dbReference type="SAM" id="MobiDB-lite"/>
    </source>
</evidence>
<dbReference type="EMBL" id="CATKSH010000010">
    <property type="protein sequence ID" value="CAI9121090.1"/>
    <property type="molecule type" value="Genomic_DNA"/>
</dbReference>
<comment type="similarity">
    <text evidence="1">Belongs to the pseudouridine synthase RluA family.</text>
</comment>
<dbReference type="InterPro" id="IPR050188">
    <property type="entry name" value="RluA_PseudoU_synthase"/>
</dbReference>
<evidence type="ECO:0000256" key="1">
    <source>
        <dbReference type="ARBA" id="ARBA00010876"/>
    </source>
</evidence>
<dbReference type="Proteomes" id="UP001176960">
    <property type="component" value="Unassembled WGS sequence"/>
</dbReference>
<dbReference type="GO" id="GO:0140098">
    <property type="term" value="F:catalytic activity, acting on RNA"/>
    <property type="evidence" value="ECO:0007669"/>
    <property type="project" value="UniProtKB-ARBA"/>
</dbReference>
<feature type="domain" description="Pseudouridine synthase RsuA/RluA-like" evidence="4">
    <location>
        <begin position="25"/>
        <end position="177"/>
    </location>
</feature>
<dbReference type="GO" id="GO:0009982">
    <property type="term" value="F:pseudouridine synthase activity"/>
    <property type="evidence" value="ECO:0007669"/>
    <property type="project" value="InterPro"/>
</dbReference>
<keyword evidence="6" id="KW-1185">Reference proteome</keyword>
<dbReference type="RefSeq" id="WP_289842118.1">
    <property type="nucleotide sequence ID" value="NZ_CATKSH010000010.1"/>
</dbReference>
<protein>
    <submittedName>
        <fullName evidence="5">RNA pseudouridine synthase</fullName>
    </submittedName>
</protein>
<sequence>MKRPVSSAPDAAAFPYPVLYRSPRLIVIDKPAGLPVHAGPKTGRTLEDAFPLLSLRKDGPWLVHRLDADTSGCVLVALRKQALIQAQAAFQGRQVRKTYWAVVEGHPADHSGENASGEINAPLRRDEQRNGWRMIVDPRGQPARTGWRVLGRDGDRSWLELTLHTGRTHQARAHCAALGCPILGDPVYYPLENRASGNRAVPLQLLSRRLEITVGEEHIDTCAIPPEAMTAFLGRMGYRPSDSTNQKRNSQVSDGV</sequence>
<dbReference type="InterPro" id="IPR006224">
    <property type="entry name" value="PsdUridine_synth_RluA-like_CS"/>
</dbReference>
<name>A0AA35UWS2_9PROT</name>
<dbReference type="Pfam" id="PF00849">
    <property type="entry name" value="PseudoU_synth_2"/>
    <property type="match status" value="1"/>
</dbReference>
<evidence type="ECO:0000256" key="2">
    <source>
        <dbReference type="ARBA" id="ARBA00023235"/>
    </source>
</evidence>